<feature type="transmembrane region" description="Helical" evidence="1">
    <location>
        <begin position="228"/>
        <end position="247"/>
    </location>
</feature>
<protein>
    <submittedName>
        <fullName evidence="3">ThiF family adenylyltransferase</fullName>
    </submittedName>
</protein>
<gene>
    <name evidence="3" type="ORF">EGY25_01855</name>
</gene>
<dbReference type="GO" id="GO:0061503">
    <property type="term" value="F:tRNA threonylcarbamoyladenosine dehydratase"/>
    <property type="evidence" value="ECO:0007669"/>
    <property type="project" value="TreeGrafter"/>
</dbReference>
<keyword evidence="1" id="KW-0812">Transmembrane</keyword>
<evidence type="ECO:0000313" key="3">
    <source>
        <dbReference type="EMBL" id="TFW13978.1"/>
    </source>
</evidence>
<accession>A0A4Y9S384</accession>
<reference evidence="3 4" key="1">
    <citation type="submission" date="2019-03" db="EMBL/GenBank/DDBJ databases">
        <title>Draft genome of Brevundimonas sp. a heavy metal resistant soil bacteria.</title>
        <authorList>
            <person name="Soto J."/>
        </authorList>
    </citation>
    <scope>NUCLEOTIDE SEQUENCE [LARGE SCALE GENOMIC DNA]</scope>
    <source>
        <strain evidence="3 4">B-10</strain>
    </source>
</reference>
<evidence type="ECO:0000259" key="2">
    <source>
        <dbReference type="Pfam" id="PF00899"/>
    </source>
</evidence>
<comment type="caution">
    <text evidence="3">The sequence shown here is derived from an EMBL/GenBank/DDBJ whole genome shotgun (WGS) entry which is preliminary data.</text>
</comment>
<proteinExistence type="predicted"/>
<dbReference type="AlphaFoldDB" id="A0A4Y9S384"/>
<dbReference type="InterPro" id="IPR035985">
    <property type="entry name" value="Ubiquitin-activating_enz"/>
</dbReference>
<evidence type="ECO:0000313" key="4">
    <source>
        <dbReference type="Proteomes" id="UP000298216"/>
    </source>
</evidence>
<dbReference type="OrthoDB" id="272552at2"/>
<keyword evidence="3" id="KW-0808">Transferase</keyword>
<keyword evidence="4" id="KW-1185">Reference proteome</keyword>
<dbReference type="PANTHER" id="PTHR43267:SF1">
    <property type="entry name" value="TRNA THREONYLCARBAMOYLADENOSINE DEHYDRATASE"/>
    <property type="match status" value="1"/>
</dbReference>
<dbReference type="GO" id="GO:0008641">
    <property type="term" value="F:ubiquitin-like modifier activating enzyme activity"/>
    <property type="evidence" value="ECO:0007669"/>
    <property type="project" value="InterPro"/>
</dbReference>
<organism evidence="3 4">
    <name type="scientific">Brevundimonas intermedia</name>
    <dbReference type="NCBI Taxonomy" id="74315"/>
    <lineage>
        <taxon>Bacteria</taxon>
        <taxon>Pseudomonadati</taxon>
        <taxon>Pseudomonadota</taxon>
        <taxon>Alphaproteobacteria</taxon>
        <taxon>Caulobacterales</taxon>
        <taxon>Caulobacteraceae</taxon>
        <taxon>Brevundimonas</taxon>
    </lineage>
</organism>
<dbReference type="Pfam" id="PF00899">
    <property type="entry name" value="ThiF"/>
    <property type="match status" value="1"/>
</dbReference>
<dbReference type="PANTHER" id="PTHR43267">
    <property type="entry name" value="TRNA THREONYLCARBAMOYLADENOSINE DEHYDRATASE"/>
    <property type="match status" value="1"/>
</dbReference>
<sequence length="296" mass="31868">MEDVTAFDYAEFTTRNLGFVTEAEQAALKGGAVFIAGVGGMGGACFLALVRAGVGRFAVCDIDVFETSNMNRQVFAFTDTVGQDKAEVACAAARRINPEVQIERLGAEWVDQVADLAARYPVIVNGTDDIAAGIALYRAAKAAGATVIDAYASPLPSVIVVRPVDPRPEERLKYPTRSKALDAIRPEDLRASFMKELEYVMVHSSSARHVDLDAAAALAAGTAKRMSFAPMVISTGCLMAYEVLWLLMGRRSRTDCRGWFLNAFGGRTERPLWGPVAAIKSLVVRALMTRLLKGAA</sequence>
<dbReference type="SUPFAM" id="SSF69572">
    <property type="entry name" value="Activating enzymes of the ubiquitin-like proteins"/>
    <property type="match status" value="1"/>
</dbReference>
<name>A0A4Y9S384_9CAUL</name>
<dbReference type="GO" id="GO:0061504">
    <property type="term" value="P:cyclic threonylcarbamoyladenosine biosynthetic process"/>
    <property type="evidence" value="ECO:0007669"/>
    <property type="project" value="TreeGrafter"/>
</dbReference>
<feature type="domain" description="THIF-type NAD/FAD binding fold" evidence="2">
    <location>
        <begin position="15"/>
        <end position="252"/>
    </location>
</feature>
<dbReference type="InterPro" id="IPR000594">
    <property type="entry name" value="ThiF_NAD_FAD-bd"/>
</dbReference>
<evidence type="ECO:0000256" key="1">
    <source>
        <dbReference type="SAM" id="Phobius"/>
    </source>
</evidence>
<keyword evidence="1" id="KW-0472">Membrane</keyword>
<dbReference type="RefSeq" id="WP_135193370.1">
    <property type="nucleotide sequence ID" value="NZ_SPVH01000002.1"/>
</dbReference>
<dbReference type="GO" id="GO:0016779">
    <property type="term" value="F:nucleotidyltransferase activity"/>
    <property type="evidence" value="ECO:0007669"/>
    <property type="project" value="UniProtKB-KW"/>
</dbReference>
<keyword evidence="3" id="KW-0548">Nucleotidyltransferase</keyword>
<dbReference type="Gene3D" id="3.40.50.720">
    <property type="entry name" value="NAD(P)-binding Rossmann-like Domain"/>
    <property type="match status" value="1"/>
</dbReference>
<dbReference type="Proteomes" id="UP000298216">
    <property type="component" value="Unassembled WGS sequence"/>
</dbReference>
<dbReference type="EMBL" id="SPVH01000002">
    <property type="protein sequence ID" value="TFW13978.1"/>
    <property type="molecule type" value="Genomic_DNA"/>
</dbReference>
<keyword evidence="1" id="KW-1133">Transmembrane helix</keyword>
<dbReference type="InterPro" id="IPR045886">
    <property type="entry name" value="ThiF/MoeB/HesA"/>
</dbReference>